<keyword evidence="6" id="KW-0007">Acetylation</keyword>
<protein>
    <recommendedName>
        <fullName evidence="3 6">Glutaminase</fullName>
        <ecNumber evidence="3 6">3.5.1.2</ecNumber>
    </recommendedName>
</protein>
<proteinExistence type="inferred from homology"/>
<comment type="catalytic activity">
    <reaction evidence="5 6">
        <text>L-glutamine + H2O = L-glutamate + NH4(+)</text>
        <dbReference type="Rhea" id="RHEA:15889"/>
        <dbReference type="ChEBI" id="CHEBI:15377"/>
        <dbReference type="ChEBI" id="CHEBI:28938"/>
        <dbReference type="ChEBI" id="CHEBI:29985"/>
        <dbReference type="ChEBI" id="CHEBI:58359"/>
        <dbReference type="EC" id="3.5.1.2"/>
    </reaction>
</comment>
<evidence type="ECO:0000256" key="4">
    <source>
        <dbReference type="ARBA" id="ARBA00022801"/>
    </source>
</evidence>
<feature type="binding site" evidence="6">
    <location>
        <position position="189"/>
    </location>
    <ligand>
        <name>substrate</name>
    </ligand>
</feature>
<sequence length="305" mass="33479">MELLLSELVSRNRHWTNFGNVATYIPELKNANKDALGIVVVDIEGNIYKAGDYETKFTIQSISKPITLMLALMDYGPDHVFEKVGMEPTGDPFNSMRKLETINPSRPLNPMINAGAIAVASIIRGKDNEEKMDRILQLFRKISKNPNLNINENVYLSEKKTGDRNRAMAYFLRDVGIIEGDVEAILDLYFKQCSIEVTCEDIAHIGMFLANHGVIKETGEQYVPKNITQIVKTFMVTCGMYDASGEFAIQVGVPAKSGVGGGIMCAVPNRMGIGVVGPALDKKGNSIAGVKVLESLSKELALSIF</sequence>
<evidence type="ECO:0000256" key="6">
    <source>
        <dbReference type="HAMAP-Rule" id="MF_00313"/>
    </source>
</evidence>
<dbReference type="InterPro" id="IPR015868">
    <property type="entry name" value="Glutaminase"/>
</dbReference>
<dbReference type="NCBIfam" id="TIGR03814">
    <property type="entry name" value="Gln_ase"/>
    <property type="match status" value="1"/>
</dbReference>
<dbReference type="EC" id="3.5.1.2" evidence="3 6"/>
<keyword evidence="4 6" id="KW-0378">Hydrolase</keyword>
<comment type="similarity">
    <text evidence="1 6">Belongs to the glutaminase family.</text>
</comment>
<dbReference type="Pfam" id="PF04960">
    <property type="entry name" value="Glutaminase"/>
    <property type="match status" value="1"/>
</dbReference>
<feature type="binding site" evidence="6">
    <location>
        <position position="61"/>
    </location>
    <ligand>
        <name>substrate</name>
    </ligand>
</feature>
<reference evidence="7 8" key="1">
    <citation type="submission" date="2015-12" db="EMBL/GenBank/DDBJ databases">
        <title>Draft genome sequence of the thermoanaerobe Thermotalea metallivorans, an isolate from the runoff channel of the Great Artesian Basin, Australia.</title>
        <authorList>
            <person name="Patel B.K."/>
        </authorList>
    </citation>
    <scope>NUCLEOTIDE SEQUENCE [LARGE SCALE GENOMIC DNA]</scope>
    <source>
        <strain evidence="7 8">B2-1</strain>
    </source>
</reference>
<dbReference type="OrthoDB" id="9788822at2"/>
<dbReference type="EMBL" id="LOEE01000003">
    <property type="protein sequence ID" value="KXG78960.1"/>
    <property type="molecule type" value="Genomic_DNA"/>
</dbReference>
<comment type="subunit">
    <text evidence="2 6">Homotetramer.</text>
</comment>
<feature type="binding site" evidence="6">
    <location>
        <position position="241"/>
    </location>
    <ligand>
        <name>substrate</name>
    </ligand>
</feature>
<comment type="caution">
    <text evidence="7">The sequence shown here is derived from an EMBL/GenBank/DDBJ whole genome shotgun (WGS) entry which is preliminary data.</text>
</comment>
<feature type="binding site" evidence="6">
    <location>
        <position position="165"/>
    </location>
    <ligand>
        <name>substrate</name>
    </ligand>
</feature>
<dbReference type="GO" id="GO:0006537">
    <property type="term" value="P:glutamate biosynthetic process"/>
    <property type="evidence" value="ECO:0007669"/>
    <property type="project" value="TreeGrafter"/>
</dbReference>
<gene>
    <name evidence="7" type="primary">glsA2</name>
    <name evidence="6" type="synonym">glsA</name>
    <name evidence="7" type="ORF">AN619_01200</name>
</gene>
<feature type="binding site" evidence="6">
    <location>
        <position position="259"/>
    </location>
    <ligand>
        <name>substrate</name>
    </ligand>
</feature>
<dbReference type="GO" id="GO:0006543">
    <property type="term" value="P:L-glutamine catabolic process"/>
    <property type="evidence" value="ECO:0007669"/>
    <property type="project" value="TreeGrafter"/>
</dbReference>
<accession>A0A140LEI5</accession>
<dbReference type="RefSeq" id="WP_068554028.1">
    <property type="nucleotide sequence ID" value="NZ_LOEE01000003.1"/>
</dbReference>
<evidence type="ECO:0000256" key="3">
    <source>
        <dbReference type="ARBA" id="ARBA00012918"/>
    </source>
</evidence>
<name>A0A140LEI5_9FIRM</name>
<keyword evidence="8" id="KW-1185">Reference proteome</keyword>
<dbReference type="Gene3D" id="3.40.710.10">
    <property type="entry name" value="DD-peptidase/beta-lactamase superfamily"/>
    <property type="match status" value="1"/>
</dbReference>
<dbReference type="PANTHER" id="PTHR12544">
    <property type="entry name" value="GLUTAMINASE"/>
    <property type="match status" value="1"/>
</dbReference>
<dbReference type="PANTHER" id="PTHR12544:SF29">
    <property type="entry name" value="GLUTAMINASE"/>
    <property type="match status" value="1"/>
</dbReference>
<dbReference type="GO" id="GO:0004359">
    <property type="term" value="F:glutaminase activity"/>
    <property type="evidence" value="ECO:0007669"/>
    <property type="project" value="UniProtKB-UniRule"/>
</dbReference>
<evidence type="ECO:0000256" key="2">
    <source>
        <dbReference type="ARBA" id="ARBA00011881"/>
    </source>
</evidence>
<dbReference type="HAMAP" id="MF_00313">
    <property type="entry name" value="Glutaminase"/>
    <property type="match status" value="1"/>
</dbReference>
<evidence type="ECO:0000313" key="8">
    <source>
        <dbReference type="Proteomes" id="UP000070456"/>
    </source>
</evidence>
<evidence type="ECO:0000313" key="7">
    <source>
        <dbReference type="EMBL" id="KXG78960.1"/>
    </source>
</evidence>
<dbReference type="STRING" id="520762.AN619_01200"/>
<dbReference type="FunFam" id="3.40.710.10:FF:000005">
    <property type="entry name" value="Glutaminase"/>
    <property type="match status" value="1"/>
</dbReference>
<feature type="binding site" evidence="6">
    <location>
        <position position="158"/>
    </location>
    <ligand>
        <name>substrate</name>
    </ligand>
</feature>
<dbReference type="InterPro" id="IPR012338">
    <property type="entry name" value="Beta-lactam/transpept-like"/>
</dbReference>
<evidence type="ECO:0000256" key="5">
    <source>
        <dbReference type="ARBA" id="ARBA00049534"/>
    </source>
</evidence>
<dbReference type="AlphaFoldDB" id="A0A140LEI5"/>
<dbReference type="Proteomes" id="UP000070456">
    <property type="component" value="Unassembled WGS sequence"/>
</dbReference>
<organism evidence="7 8">
    <name type="scientific">Thermotalea metallivorans</name>
    <dbReference type="NCBI Taxonomy" id="520762"/>
    <lineage>
        <taxon>Bacteria</taxon>
        <taxon>Bacillati</taxon>
        <taxon>Bacillota</taxon>
        <taxon>Clostridia</taxon>
        <taxon>Peptostreptococcales</taxon>
        <taxon>Thermotaleaceae</taxon>
        <taxon>Thermotalea</taxon>
    </lineage>
</organism>
<dbReference type="SUPFAM" id="SSF56601">
    <property type="entry name" value="beta-lactamase/transpeptidase-like"/>
    <property type="match status" value="1"/>
</dbReference>
<feature type="binding site" evidence="6">
    <location>
        <position position="113"/>
    </location>
    <ligand>
        <name>substrate</name>
    </ligand>
</feature>
<dbReference type="PATRIC" id="fig|520762.4.peg.137"/>
<evidence type="ECO:0000256" key="1">
    <source>
        <dbReference type="ARBA" id="ARBA00011076"/>
    </source>
</evidence>